<keyword evidence="2" id="KW-1185">Reference proteome</keyword>
<evidence type="ECO:0000313" key="2">
    <source>
        <dbReference type="Proteomes" id="UP000789901"/>
    </source>
</evidence>
<comment type="caution">
    <text evidence="1">The sequence shown here is derived from an EMBL/GenBank/DDBJ whole genome shotgun (WGS) entry which is preliminary data.</text>
</comment>
<accession>A0ABN7WH80</accession>
<name>A0ABN7WH80_GIGMA</name>
<dbReference type="Proteomes" id="UP000789901">
    <property type="component" value="Unassembled WGS sequence"/>
</dbReference>
<organism evidence="1 2">
    <name type="scientific">Gigaspora margarita</name>
    <dbReference type="NCBI Taxonomy" id="4874"/>
    <lineage>
        <taxon>Eukaryota</taxon>
        <taxon>Fungi</taxon>
        <taxon>Fungi incertae sedis</taxon>
        <taxon>Mucoromycota</taxon>
        <taxon>Glomeromycotina</taxon>
        <taxon>Glomeromycetes</taxon>
        <taxon>Diversisporales</taxon>
        <taxon>Gigasporaceae</taxon>
        <taxon>Gigaspora</taxon>
    </lineage>
</organism>
<reference evidence="1 2" key="1">
    <citation type="submission" date="2021-06" db="EMBL/GenBank/DDBJ databases">
        <authorList>
            <person name="Kallberg Y."/>
            <person name="Tangrot J."/>
            <person name="Rosling A."/>
        </authorList>
    </citation>
    <scope>NUCLEOTIDE SEQUENCE [LARGE SCALE GENOMIC DNA]</scope>
    <source>
        <strain evidence="1 2">120-4 pot B 10/14</strain>
    </source>
</reference>
<sequence>MVKEKFSIKLYTEGQHMPTNVSIHHESAVTYLNLSRTIRDQVILSQHTDGCKAKEIKLKLLTPFNGLPKTRHATASSLTINSIKPYKFDDIHNIGEDQLIIENEHLHSMMHSLNKDIDSFILNNNQTNLDDLSNSHISTCDYQNLEIQNANISESRFTQPKLNN</sequence>
<gene>
    <name evidence="1" type="ORF">GMARGA_LOCUS30823</name>
</gene>
<dbReference type="EMBL" id="CAJVQB010044426">
    <property type="protein sequence ID" value="CAG8831893.1"/>
    <property type="molecule type" value="Genomic_DNA"/>
</dbReference>
<feature type="non-terminal residue" evidence="1">
    <location>
        <position position="164"/>
    </location>
</feature>
<proteinExistence type="predicted"/>
<evidence type="ECO:0000313" key="1">
    <source>
        <dbReference type="EMBL" id="CAG8831893.1"/>
    </source>
</evidence>
<protein>
    <submittedName>
        <fullName evidence="1">37845_t:CDS:1</fullName>
    </submittedName>
</protein>